<dbReference type="PANTHER" id="PTHR33087">
    <property type="entry name" value="OS07G0539200 PROTEIN"/>
    <property type="match status" value="1"/>
</dbReference>
<feature type="region of interest" description="Disordered" evidence="1">
    <location>
        <begin position="309"/>
        <end position="360"/>
    </location>
</feature>
<comment type="caution">
    <text evidence="2">The sequence shown here is derived from an EMBL/GenBank/DDBJ whole genome shotgun (WGS) entry which is preliminary data.</text>
</comment>
<name>A0A8T0VBW0_PANVG</name>
<feature type="compositionally biased region" description="Low complexity" evidence="1">
    <location>
        <begin position="40"/>
        <end position="52"/>
    </location>
</feature>
<protein>
    <recommendedName>
        <fullName evidence="4">CCHC-type domain-containing protein</fullName>
    </recommendedName>
</protein>
<feature type="region of interest" description="Disordered" evidence="1">
    <location>
        <begin position="541"/>
        <end position="586"/>
    </location>
</feature>
<evidence type="ECO:0000313" key="2">
    <source>
        <dbReference type="EMBL" id="KAG2634241.1"/>
    </source>
</evidence>
<evidence type="ECO:0000256" key="1">
    <source>
        <dbReference type="SAM" id="MobiDB-lite"/>
    </source>
</evidence>
<gene>
    <name evidence="2" type="ORF">PVAP13_2NG156700</name>
</gene>
<evidence type="ECO:0000313" key="3">
    <source>
        <dbReference type="Proteomes" id="UP000823388"/>
    </source>
</evidence>
<proteinExistence type="predicted"/>
<sequence>MPRCFRCRTLGHRSYTCPGRLPARGPVPPRPRQLVWRPLSSAAPTTSLSAIAMPRAGGSGDGQGKRKQRRSRPGRGQKSGQEPPASGGDDGGDATSPHLARNGPNDAADPPVPRCIVDRSASISQCEDDLAKALVISVVDGAAELIPSTIAHRFEMEDCTLTLRPFGPARFLLFLPSVELAERVFNGGRAILTPTLRLHVMRWTHFIHSSASSLTKAVTVDLDGIPAHAWELPIAEQLLNDHCWIGGVHPQSTDRRDVFRVMAWCSDPSRIPSAMLLEIVEPLPPTTAGPAATRRSLYYPISVTTSPLDWPSSLGGSPPPALADHDQGRGRWRRQGSSGGSACRAWSSPPGNSSPRAPVHVHLGPLPGAASHVTAVEQCNGSASAPCMAPEPKGPEAHALDVPEAPPTAQGDTTLTGFTLPVPRPGPAHQPTTTFAAPAPGPVWPLDTGTPIDIVTPTTGAADGTPVATAIAVPAPACPASATPVDSPTLATGAADGAPENADAAVPVDLPTATLATGTGDGAPAAAAFAAPAPACPASVTPVDPPTATSATGTADGAPENAAAAVPAPASPAPATPVDLPTATPATGAAVDAPEAAAVAEPTPTSPIPAASVDAPELPMSSAWSPTLEAVWPPATEQAPATPTPADCNLQSRMVHNPSPLLPSLKNCYSRRWRPLLTADAAQDGSPVRVTATCLSTPPNRRAPFLAKMTKKKAKILPTPRAARLCSRALTPAAPPRRSHRIAGAAPETPNTNIPSRQKRKVMRALGIIGQAEGIDQRNLEEYSKLFISSCALVSTHVQAMAALFGWATPDEEELAVLAASR</sequence>
<evidence type="ECO:0008006" key="4">
    <source>
        <dbReference type="Google" id="ProtNLM"/>
    </source>
</evidence>
<dbReference type="EMBL" id="CM029040">
    <property type="protein sequence ID" value="KAG2634241.1"/>
    <property type="molecule type" value="Genomic_DNA"/>
</dbReference>
<dbReference type="AlphaFoldDB" id="A0A8T0VBW0"/>
<feature type="region of interest" description="Disordered" evidence="1">
    <location>
        <begin position="40"/>
        <end position="114"/>
    </location>
</feature>
<accession>A0A8T0VBW0</accession>
<reference evidence="2" key="1">
    <citation type="submission" date="2020-05" db="EMBL/GenBank/DDBJ databases">
        <title>WGS assembly of Panicum virgatum.</title>
        <authorList>
            <person name="Lovell J.T."/>
            <person name="Jenkins J."/>
            <person name="Shu S."/>
            <person name="Juenger T.E."/>
            <person name="Schmutz J."/>
        </authorList>
    </citation>
    <scope>NUCLEOTIDE SEQUENCE</scope>
    <source>
        <strain evidence="2">AP13</strain>
    </source>
</reference>
<dbReference type="PANTHER" id="PTHR33087:SF51">
    <property type="entry name" value="CCHC-TYPE DOMAIN-CONTAINING PROTEIN"/>
    <property type="match status" value="1"/>
</dbReference>
<organism evidence="2 3">
    <name type="scientific">Panicum virgatum</name>
    <name type="common">Blackwell switchgrass</name>
    <dbReference type="NCBI Taxonomy" id="38727"/>
    <lineage>
        <taxon>Eukaryota</taxon>
        <taxon>Viridiplantae</taxon>
        <taxon>Streptophyta</taxon>
        <taxon>Embryophyta</taxon>
        <taxon>Tracheophyta</taxon>
        <taxon>Spermatophyta</taxon>
        <taxon>Magnoliopsida</taxon>
        <taxon>Liliopsida</taxon>
        <taxon>Poales</taxon>
        <taxon>Poaceae</taxon>
        <taxon>PACMAD clade</taxon>
        <taxon>Panicoideae</taxon>
        <taxon>Panicodae</taxon>
        <taxon>Paniceae</taxon>
        <taxon>Panicinae</taxon>
        <taxon>Panicum</taxon>
        <taxon>Panicum sect. Hiantes</taxon>
    </lineage>
</organism>
<feature type="region of interest" description="Disordered" evidence="1">
    <location>
        <begin position="733"/>
        <end position="758"/>
    </location>
</feature>
<dbReference type="Proteomes" id="UP000823388">
    <property type="component" value="Chromosome 2N"/>
</dbReference>
<keyword evidence="3" id="KW-1185">Reference proteome</keyword>
<dbReference type="InterPro" id="IPR053253">
    <property type="entry name" value="Sex_diff_modulator"/>
</dbReference>
<feature type="compositionally biased region" description="Low complexity" evidence="1">
    <location>
        <begin position="541"/>
        <end position="568"/>
    </location>
</feature>
<feature type="compositionally biased region" description="Basic residues" evidence="1">
    <location>
        <begin position="65"/>
        <end position="75"/>
    </location>
</feature>